<dbReference type="Proteomes" id="UP000236318">
    <property type="component" value="Unassembled WGS sequence"/>
</dbReference>
<feature type="non-terminal residue" evidence="2">
    <location>
        <position position="1"/>
    </location>
</feature>
<dbReference type="NCBIfam" id="TIGR02246">
    <property type="entry name" value="SgcJ/EcaC family oxidoreductase"/>
    <property type="match status" value="1"/>
</dbReference>
<evidence type="ECO:0000313" key="2">
    <source>
        <dbReference type="EMBL" id="SOX51632.1"/>
    </source>
</evidence>
<gene>
    <name evidence="2" type="ORF">MAAFP003_293</name>
</gene>
<evidence type="ECO:0000313" key="3">
    <source>
        <dbReference type="Proteomes" id="UP000236318"/>
    </source>
</evidence>
<feature type="domain" description="SnoaL-like" evidence="1">
    <location>
        <begin position="3"/>
        <end position="116"/>
    </location>
</feature>
<dbReference type="AlphaFoldDB" id="A0A2K4Y4C9"/>
<keyword evidence="3" id="KW-1185">Reference proteome</keyword>
<name>A0A2K4Y4C9_9MYCO</name>
<dbReference type="InterPro" id="IPR032710">
    <property type="entry name" value="NTF2-like_dom_sf"/>
</dbReference>
<dbReference type="Gene3D" id="3.10.450.50">
    <property type="match status" value="1"/>
</dbReference>
<dbReference type="SUPFAM" id="SSF54427">
    <property type="entry name" value="NTF2-like"/>
    <property type="match status" value="1"/>
</dbReference>
<dbReference type="EMBL" id="FXEG02000001">
    <property type="protein sequence ID" value="SOX51632.1"/>
    <property type="molecule type" value="Genomic_DNA"/>
</dbReference>
<protein>
    <submittedName>
        <fullName evidence="2">Nuclear transport factor 2 family protein</fullName>
    </submittedName>
</protein>
<evidence type="ECO:0000259" key="1">
    <source>
        <dbReference type="Pfam" id="PF13577"/>
    </source>
</evidence>
<accession>A0A2K4Y4C9</accession>
<organism evidence="2 3">
    <name type="scientific">Mycobacterium ahvazicum</name>
    <dbReference type="NCBI Taxonomy" id="1964395"/>
    <lineage>
        <taxon>Bacteria</taxon>
        <taxon>Bacillati</taxon>
        <taxon>Actinomycetota</taxon>
        <taxon>Actinomycetes</taxon>
        <taxon>Mycobacteriales</taxon>
        <taxon>Mycobacteriaceae</taxon>
        <taxon>Mycobacterium</taxon>
        <taxon>Mycobacterium simiae complex</taxon>
    </lineage>
</organism>
<sequence length="134" mass="14817">VTDERTAIRELIAAYALALDGVDVDACVQLFTDDAEFLVYGRAFAGPEGIATMFTDAPRGLHLTGVSRIDVGPEEDTATARTQVLFVRAGDLHLRPALYDDQLVRRDGQWRFRQRRCQFVTSRGLSESPEVASS</sequence>
<comment type="caution">
    <text evidence="2">The sequence shown here is derived from an EMBL/GenBank/DDBJ whole genome shotgun (WGS) entry which is preliminary data.</text>
</comment>
<dbReference type="Pfam" id="PF13577">
    <property type="entry name" value="SnoaL_4"/>
    <property type="match status" value="1"/>
</dbReference>
<dbReference type="InterPro" id="IPR011944">
    <property type="entry name" value="Steroid_delta5-4_isomerase"/>
</dbReference>
<reference evidence="2" key="1">
    <citation type="submission" date="2018-01" db="EMBL/GenBank/DDBJ databases">
        <authorList>
            <consortium name="Urmite Genomes"/>
        </authorList>
    </citation>
    <scope>NUCLEOTIDE SEQUENCE [LARGE SCALE GENOMIC DNA]</scope>
    <source>
        <strain evidence="2">AFP003</strain>
    </source>
</reference>
<dbReference type="InterPro" id="IPR037401">
    <property type="entry name" value="SnoaL-like"/>
</dbReference>
<proteinExistence type="predicted"/>